<accession>A0A4R7C8N6</accession>
<gene>
    <name evidence="6" type="ORF">EV668_2306</name>
</gene>
<feature type="transmembrane region" description="Helical" evidence="4">
    <location>
        <begin position="347"/>
        <end position="368"/>
    </location>
</feature>
<dbReference type="InterPro" id="IPR020846">
    <property type="entry name" value="MFS_dom"/>
</dbReference>
<keyword evidence="2 4" id="KW-1133">Transmembrane helix</keyword>
<dbReference type="EMBL" id="SNZR01000011">
    <property type="protein sequence ID" value="TDR95014.1"/>
    <property type="molecule type" value="Genomic_DNA"/>
</dbReference>
<feature type="transmembrane region" description="Helical" evidence="4">
    <location>
        <begin position="86"/>
        <end position="103"/>
    </location>
</feature>
<reference evidence="6 7" key="1">
    <citation type="submission" date="2019-03" db="EMBL/GenBank/DDBJ databases">
        <title>Genomic Encyclopedia of Type Strains, Phase IV (KMG-IV): sequencing the most valuable type-strain genomes for metagenomic binning, comparative biology and taxonomic classification.</title>
        <authorList>
            <person name="Goeker M."/>
        </authorList>
    </citation>
    <scope>NUCLEOTIDE SEQUENCE [LARGE SCALE GENOMIC DNA]</scope>
    <source>
        <strain evidence="6 7">DSM 25903</strain>
    </source>
</reference>
<evidence type="ECO:0000313" key="6">
    <source>
        <dbReference type="EMBL" id="TDR95014.1"/>
    </source>
</evidence>
<evidence type="ECO:0000259" key="5">
    <source>
        <dbReference type="PROSITE" id="PS50850"/>
    </source>
</evidence>
<dbReference type="OrthoDB" id="9770492at2"/>
<feature type="transmembrane region" description="Helical" evidence="4">
    <location>
        <begin position="224"/>
        <end position="246"/>
    </location>
</feature>
<feature type="transmembrane region" description="Helical" evidence="4">
    <location>
        <begin position="146"/>
        <end position="167"/>
    </location>
</feature>
<feature type="transmembrane region" description="Helical" evidence="4">
    <location>
        <begin position="54"/>
        <end position="74"/>
    </location>
</feature>
<evidence type="ECO:0000256" key="2">
    <source>
        <dbReference type="ARBA" id="ARBA00022989"/>
    </source>
</evidence>
<name>A0A4R7C8N6_9HYPH</name>
<feature type="transmembrane region" description="Helical" evidence="4">
    <location>
        <begin position="20"/>
        <end position="42"/>
    </location>
</feature>
<evidence type="ECO:0000256" key="4">
    <source>
        <dbReference type="SAM" id="Phobius"/>
    </source>
</evidence>
<feature type="transmembrane region" description="Helical" evidence="4">
    <location>
        <begin position="294"/>
        <end position="312"/>
    </location>
</feature>
<dbReference type="InterPro" id="IPR011701">
    <property type="entry name" value="MFS"/>
</dbReference>
<dbReference type="PROSITE" id="PS50850">
    <property type="entry name" value="MFS"/>
    <property type="match status" value="1"/>
</dbReference>
<feature type="domain" description="Major facilitator superfamily (MFS) profile" evidence="5">
    <location>
        <begin position="20"/>
        <end position="403"/>
    </location>
</feature>
<evidence type="ECO:0000256" key="3">
    <source>
        <dbReference type="ARBA" id="ARBA00023136"/>
    </source>
</evidence>
<sequence>MTTSAAPASSAPTKQAAMSVLIALSVTHLLNDMIQSLIPAIYPIIKETYQLDYIQIGLITLTFQTAASLLQPAVGFYTDRHPMPHSMIVGMAFSLVGLLGLAYAGSYGLLLVASAFVGLGSSIFHPEATRMARNASGGRQGLAQGIFQVGGQTGGALGPLLAAFIIVPFGQHSLGWFSTAALAAMALMLWMLPRYARIAPLQRPAGGSASTSDGVSNARPPMAVIVPLAILVILLFSKNAYAQSFSSFYTFYLMGKFGVSIQESQVMLFLFLASSAAGALGGGILGDRIGRNRILWFSILGALPFTLVLPYADLFWTGVLTIVINLIMSSAFAAILIYAMELLPGRIGLVGGFFYGLTFGLAGLAAALLGALADSYGIEAVYKFCSFLPAIGLLAWFLPPIGGADQGDVAPAGTSGPSSQRS</sequence>
<dbReference type="RefSeq" id="WP_133769858.1">
    <property type="nucleotide sequence ID" value="NZ_SNZR01000011.1"/>
</dbReference>
<organism evidence="6 7">
    <name type="scientific">Enterovirga rhinocerotis</name>
    <dbReference type="NCBI Taxonomy" id="1339210"/>
    <lineage>
        <taxon>Bacteria</taxon>
        <taxon>Pseudomonadati</taxon>
        <taxon>Pseudomonadota</taxon>
        <taxon>Alphaproteobacteria</taxon>
        <taxon>Hyphomicrobiales</taxon>
        <taxon>Methylobacteriaceae</taxon>
        <taxon>Enterovirga</taxon>
    </lineage>
</organism>
<dbReference type="Pfam" id="PF07690">
    <property type="entry name" value="MFS_1"/>
    <property type="match status" value="1"/>
</dbReference>
<proteinExistence type="predicted"/>
<keyword evidence="3 4" id="KW-0472">Membrane</keyword>
<protein>
    <submittedName>
        <fullName evidence="6">FSR family fosmidomycin resistance protein-like MFS transporter</fullName>
    </submittedName>
</protein>
<dbReference type="InterPro" id="IPR036259">
    <property type="entry name" value="MFS_trans_sf"/>
</dbReference>
<keyword evidence="1 4" id="KW-0812">Transmembrane</keyword>
<dbReference type="GO" id="GO:0022857">
    <property type="term" value="F:transmembrane transporter activity"/>
    <property type="evidence" value="ECO:0007669"/>
    <property type="project" value="InterPro"/>
</dbReference>
<dbReference type="AlphaFoldDB" id="A0A4R7C8N6"/>
<dbReference type="GO" id="GO:0005886">
    <property type="term" value="C:plasma membrane"/>
    <property type="evidence" value="ECO:0007669"/>
    <property type="project" value="TreeGrafter"/>
</dbReference>
<keyword evidence="7" id="KW-1185">Reference proteome</keyword>
<dbReference type="SUPFAM" id="SSF103473">
    <property type="entry name" value="MFS general substrate transporter"/>
    <property type="match status" value="1"/>
</dbReference>
<dbReference type="Proteomes" id="UP000295122">
    <property type="component" value="Unassembled WGS sequence"/>
</dbReference>
<dbReference type="PANTHER" id="PTHR43129:SF1">
    <property type="entry name" value="FOSMIDOMYCIN RESISTANCE PROTEIN"/>
    <property type="match status" value="1"/>
</dbReference>
<dbReference type="PANTHER" id="PTHR43129">
    <property type="entry name" value="FOSMIDOMYCIN RESISTANCE PROTEIN"/>
    <property type="match status" value="1"/>
</dbReference>
<feature type="transmembrane region" description="Helical" evidence="4">
    <location>
        <begin position="266"/>
        <end position="285"/>
    </location>
</feature>
<feature type="transmembrane region" description="Helical" evidence="4">
    <location>
        <begin position="318"/>
        <end position="340"/>
    </location>
</feature>
<evidence type="ECO:0000256" key="1">
    <source>
        <dbReference type="ARBA" id="ARBA00022692"/>
    </source>
</evidence>
<evidence type="ECO:0000313" key="7">
    <source>
        <dbReference type="Proteomes" id="UP000295122"/>
    </source>
</evidence>
<dbReference type="CDD" id="cd17478">
    <property type="entry name" value="MFS_FsR"/>
    <property type="match status" value="1"/>
</dbReference>
<feature type="transmembrane region" description="Helical" evidence="4">
    <location>
        <begin position="380"/>
        <end position="398"/>
    </location>
</feature>
<dbReference type="Gene3D" id="1.20.1250.20">
    <property type="entry name" value="MFS general substrate transporter like domains"/>
    <property type="match status" value="2"/>
</dbReference>
<comment type="caution">
    <text evidence="6">The sequence shown here is derived from an EMBL/GenBank/DDBJ whole genome shotgun (WGS) entry which is preliminary data.</text>
</comment>
<feature type="transmembrane region" description="Helical" evidence="4">
    <location>
        <begin position="173"/>
        <end position="192"/>
    </location>
</feature>